<gene>
    <name evidence="2" type="ORF">C4D60_Mb03t17480</name>
</gene>
<dbReference type="Proteomes" id="UP000317650">
    <property type="component" value="Chromosome 3"/>
</dbReference>
<name>A0A4S8JAK3_MUSBA</name>
<accession>A0A4S8JAK3</accession>
<evidence type="ECO:0000256" key="1">
    <source>
        <dbReference type="SAM" id="MobiDB-lite"/>
    </source>
</evidence>
<protein>
    <submittedName>
        <fullName evidence="2">Uncharacterized protein</fullName>
    </submittedName>
</protein>
<feature type="region of interest" description="Disordered" evidence="1">
    <location>
        <begin position="1"/>
        <end position="23"/>
    </location>
</feature>
<comment type="caution">
    <text evidence="2">The sequence shown here is derived from an EMBL/GenBank/DDBJ whole genome shotgun (WGS) entry which is preliminary data.</text>
</comment>
<dbReference type="EMBL" id="PYDT01000006">
    <property type="protein sequence ID" value="THU58728.1"/>
    <property type="molecule type" value="Genomic_DNA"/>
</dbReference>
<feature type="compositionally biased region" description="Polar residues" evidence="1">
    <location>
        <begin position="1"/>
        <end position="17"/>
    </location>
</feature>
<evidence type="ECO:0000313" key="2">
    <source>
        <dbReference type="EMBL" id="THU58728.1"/>
    </source>
</evidence>
<reference evidence="2 3" key="1">
    <citation type="journal article" date="2019" name="Nat. Plants">
        <title>Genome sequencing of Musa balbisiana reveals subgenome evolution and function divergence in polyploid bananas.</title>
        <authorList>
            <person name="Yao X."/>
        </authorList>
    </citation>
    <scope>NUCLEOTIDE SEQUENCE [LARGE SCALE GENOMIC DNA]</scope>
    <source>
        <strain evidence="3">cv. DH-PKW</strain>
        <tissue evidence="2">Leaves</tissue>
    </source>
</reference>
<dbReference type="AlphaFoldDB" id="A0A4S8JAK3"/>
<keyword evidence="3" id="KW-1185">Reference proteome</keyword>
<organism evidence="2 3">
    <name type="scientific">Musa balbisiana</name>
    <name type="common">Banana</name>
    <dbReference type="NCBI Taxonomy" id="52838"/>
    <lineage>
        <taxon>Eukaryota</taxon>
        <taxon>Viridiplantae</taxon>
        <taxon>Streptophyta</taxon>
        <taxon>Embryophyta</taxon>
        <taxon>Tracheophyta</taxon>
        <taxon>Spermatophyta</taxon>
        <taxon>Magnoliopsida</taxon>
        <taxon>Liliopsida</taxon>
        <taxon>Zingiberales</taxon>
        <taxon>Musaceae</taxon>
        <taxon>Musa</taxon>
    </lineage>
</organism>
<evidence type="ECO:0000313" key="3">
    <source>
        <dbReference type="Proteomes" id="UP000317650"/>
    </source>
</evidence>
<sequence>MFGPTTQTDDSPGSKLSNGCGRDSERRANLQCCIGIACFIHDSSSSGREIIMLPQSTYLKVEYV</sequence>
<proteinExistence type="predicted"/>